<dbReference type="Pfam" id="PF00514">
    <property type="entry name" value="Arm"/>
    <property type="match status" value="2"/>
</dbReference>
<reference evidence="6 7" key="1">
    <citation type="submission" date="2018-08" db="EMBL/GenBank/DDBJ databases">
        <title>Aphanomyces genome sequencing and annotation.</title>
        <authorList>
            <person name="Minardi D."/>
            <person name="Oidtmann B."/>
            <person name="Van Der Giezen M."/>
            <person name="Studholme D.J."/>
        </authorList>
    </citation>
    <scope>NUCLEOTIDE SEQUENCE [LARGE SCALE GENOMIC DNA]</scope>
    <source>
        <strain evidence="6 7">Si</strain>
    </source>
</reference>
<dbReference type="AlphaFoldDB" id="A0A3R6W2Z7"/>
<evidence type="ECO:0000313" key="6">
    <source>
        <dbReference type="EMBL" id="RHY51208.1"/>
    </source>
</evidence>
<evidence type="ECO:0000313" key="7">
    <source>
        <dbReference type="Proteomes" id="UP000283543"/>
    </source>
</evidence>
<dbReference type="InterPro" id="IPR016024">
    <property type="entry name" value="ARM-type_fold"/>
</dbReference>
<accession>A0A3R6W2Z7</accession>
<dbReference type="PROSITE" id="PS50176">
    <property type="entry name" value="ARM_REPEAT"/>
    <property type="match status" value="1"/>
</dbReference>
<keyword evidence="2" id="KW-0813">Transport</keyword>
<proteinExistence type="inferred from homology"/>
<dbReference type="Proteomes" id="UP000283543">
    <property type="component" value="Unassembled WGS sequence"/>
</dbReference>
<evidence type="ECO:0000256" key="4">
    <source>
        <dbReference type="PROSITE-ProRule" id="PRU00259"/>
    </source>
</evidence>
<evidence type="ECO:0000256" key="2">
    <source>
        <dbReference type="ARBA" id="ARBA00022448"/>
    </source>
</evidence>
<comment type="caution">
    <text evidence="6">The sequence shown here is derived from an EMBL/GenBank/DDBJ whole genome shotgun (WGS) entry which is preliminary data.</text>
</comment>
<comment type="similarity">
    <text evidence="1">Belongs to the importin alpha family.</text>
</comment>
<evidence type="ECO:0000256" key="3">
    <source>
        <dbReference type="ARBA" id="ARBA00022927"/>
    </source>
</evidence>
<evidence type="ECO:0000256" key="1">
    <source>
        <dbReference type="ARBA" id="ARBA00010394"/>
    </source>
</evidence>
<feature type="region of interest" description="Disordered" evidence="5">
    <location>
        <begin position="29"/>
        <end position="58"/>
    </location>
</feature>
<dbReference type="PANTHER" id="PTHR23316">
    <property type="entry name" value="IMPORTIN ALPHA"/>
    <property type="match status" value="1"/>
</dbReference>
<protein>
    <recommendedName>
        <fullName evidence="8">Importin subunit alpha</fullName>
    </recommendedName>
</protein>
<feature type="repeat" description="ARM" evidence="4">
    <location>
        <begin position="159"/>
        <end position="201"/>
    </location>
</feature>
<name>A0A3R6W2Z7_APHAT</name>
<dbReference type="VEuPathDB" id="FungiDB:H257_00701"/>
<dbReference type="GO" id="GO:0015031">
    <property type="term" value="P:protein transport"/>
    <property type="evidence" value="ECO:0007669"/>
    <property type="project" value="UniProtKB-KW"/>
</dbReference>
<evidence type="ECO:0008006" key="8">
    <source>
        <dbReference type="Google" id="ProtNLM"/>
    </source>
</evidence>
<keyword evidence="3" id="KW-0653">Protein transport</keyword>
<dbReference type="Gene3D" id="1.25.10.10">
    <property type="entry name" value="Leucine-rich Repeat Variant"/>
    <property type="match status" value="2"/>
</dbReference>
<sequence length="410" mass="45168">MQHSDRHMNFEELSLDSIRTTKKNEQLRIIGETDDAAAATKSDGRQNTSTDAEGSSAIDPTISANHHAVVMLTLLSTFGPYEHSQTAIQWYFSTSSLRISLTRVVVPPCQALISREVAALLTAFLAHDHLPLHQFEDAWGLTNMTSGTSDQTRLVVECDAVPQLVRLVMSTNDKICDQVMWALGNIAGDSPVLRDFVLEAGGMLPLLHQVHSDEVSTSMLKNATRCWVTFVVARLVRASSWCARPCRRCTDVQVQTLIDQGMLPRLLPLFHIRKENIGEEECWTVRTLSAGSMPHIQAIVDAHIVPPMVELLTTGQFNMQKEAAWVILHATSCGSRVQTQYIVEQGCLRPPFKLVGSTDAMVVMACLEAVDNILRVGTEEACENSMALLVKSLDGVTKLQQLQAHNNTGA</sequence>
<gene>
    <name evidence="6" type="ORF">DYB34_004853</name>
</gene>
<evidence type="ECO:0000256" key="5">
    <source>
        <dbReference type="SAM" id="MobiDB-lite"/>
    </source>
</evidence>
<dbReference type="EMBL" id="QUTB01006186">
    <property type="protein sequence ID" value="RHY51208.1"/>
    <property type="molecule type" value="Genomic_DNA"/>
</dbReference>
<dbReference type="SMART" id="SM00185">
    <property type="entry name" value="ARM"/>
    <property type="match status" value="4"/>
</dbReference>
<dbReference type="InterPro" id="IPR000225">
    <property type="entry name" value="Armadillo"/>
</dbReference>
<organism evidence="6 7">
    <name type="scientific">Aphanomyces astaci</name>
    <name type="common">Crayfish plague agent</name>
    <dbReference type="NCBI Taxonomy" id="112090"/>
    <lineage>
        <taxon>Eukaryota</taxon>
        <taxon>Sar</taxon>
        <taxon>Stramenopiles</taxon>
        <taxon>Oomycota</taxon>
        <taxon>Saprolegniomycetes</taxon>
        <taxon>Saprolegniales</taxon>
        <taxon>Verrucalvaceae</taxon>
        <taxon>Aphanomyces</taxon>
    </lineage>
</organism>
<dbReference type="InterPro" id="IPR011989">
    <property type="entry name" value="ARM-like"/>
</dbReference>
<dbReference type="SUPFAM" id="SSF48371">
    <property type="entry name" value="ARM repeat"/>
    <property type="match status" value="1"/>
</dbReference>